<name>A0ABW5N9F1_9FLAO</name>
<dbReference type="EMBL" id="JBHULX010000027">
    <property type="protein sequence ID" value="MFD2591851.1"/>
    <property type="molecule type" value="Genomic_DNA"/>
</dbReference>
<keyword evidence="1" id="KW-0472">Membrane</keyword>
<feature type="transmembrane region" description="Helical" evidence="1">
    <location>
        <begin position="238"/>
        <end position="256"/>
    </location>
</feature>
<proteinExistence type="predicted"/>
<sequence>MKDFLSAYNPFGQILVTVEHSDNNGEPILLGLELMQKKGELDITQTFTVRHYNELSKFLKNSELNLAITDDKILSKEVAHTGTDAEIVAEAFPNLNLNDFYYQVLRTTEKSFIAVCRKRYIDTLIEEFQNEGFKVTSISLGALKMAVLSEYGNGERLKTHRGEVHYSNSEVVSIVTNQKNTEEQYSIEGLVFASTHSLPLAIALDAVMSNNKVLGNLGIKNQELYKHYVESRVFKNTLQGGIGFLLIVLLVNFFVFNSNYKKWQGLQEELQVYTTQKDQITKKQSEVKIMEALVQSVLTTGFSRSSNYINKIVQVQPSTIVLTSLAYQPLTKPIRKDKVIEFKDKIVSVSGKSIDKSDFTIWLRAIEGLSFVDAVTIVQYGLDKQNISDFELTLKIKSDETKN</sequence>
<keyword evidence="1" id="KW-1133">Transmembrane helix</keyword>
<accession>A0ABW5N9F1</accession>
<dbReference type="RefSeq" id="WP_378258485.1">
    <property type="nucleotide sequence ID" value="NZ_JBHSJV010000001.1"/>
</dbReference>
<keyword evidence="3" id="KW-1185">Reference proteome</keyword>
<gene>
    <name evidence="2" type="ORF">ACFSTE_13525</name>
</gene>
<keyword evidence="1" id="KW-0812">Transmembrane</keyword>
<organism evidence="2 3">
    <name type="scientific">Aquimarina hainanensis</name>
    <dbReference type="NCBI Taxonomy" id="1578017"/>
    <lineage>
        <taxon>Bacteria</taxon>
        <taxon>Pseudomonadati</taxon>
        <taxon>Bacteroidota</taxon>
        <taxon>Flavobacteriia</taxon>
        <taxon>Flavobacteriales</taxon>
        <taxon>Flavobacteriaceae</taxon>
        <taxon>Aquimarina</taxon>
    </lineage>
</organism>
<dbReference type="Proteomes" id="UP001597459">
    <property type="component" value="Unassembled WGS sequence"/>
</dbReference>
<reference evidence="3" key="1">
    <citation type="journal article" date="2019" name="Int. J. Syst. Evol. Microbiol.">
        <title>The Global Catalogue of Microorganisms (GCM) 10K type strain sequencing project: providing services to taxonomists for standard genome sequencing and annotation.</title>
        <authorList>
            <consortium name="The Broad Institute Genomics Platform"/>
            <consortium name="The Broad Institute Genome Sequencing Center for Infectious Disease"/>
            <person name="Wu L."/>
            <person name="Ma J."/>
        </authorList>
    </citation>
    <scope>NUCLEOTIDE SEQUENCE [LARGE SCALE GENOMIC DNA]</scope>
    <source>
        <strain evidence="3">KCTC 42423</strain>
    </source>
</reference>
<evidence type="ECO:0000256" key="1">
    <source>
        <dbReference type="SAM" id="Phobius"/>
    </source>
</evidence>
<comment type="caution">
    <text evidence="2">The sequence shown here is derived from an EMBL/GenBank/DDBJ whole genome shotgun (WGS) entry which is preliminary data.</text>
</comment>
<evidence type="ECO:0000313" key="2">
    <source>
        <dbReference type="EMBL" id="MFD2591851.1"/>
    </source>
</evidence>
<evidence type="ECO:0000313" key="3">
    <source>
        <dbReference type="Proteomes" id="UP001597459"/>
    </source>
</evidence>
<protein>
    <submittedName>
        <fullName evidence="2">Uncharacterized protein</fullName>
    </submittedName>
</protein>